<sequence>MGYPFNKFRQEMSMVKHPTGDKEAVLPRRAKFSSFLTIFQFKRFIFHFEITITLLNLSK</sequence>
<gene>
    <name evidence="1" type="ORF">GM31_03320</name>
</gene>
<organism evidence="1 2">
    <name type="scientific">Trabulsiella odontotermitis</name>
    <dbReference type="NCBI Taxonomy" id="379893"/>
    <lineage>
        <taxon>Bacteria</taxon>
        <taxon>Pseudomonadati</taxon>
        <taxon>Pseudomonadota</taxon>
        <taxon>Gammaproteobacteria</taxon>
        <taxon>Enterobacterales</taxon>
        <taxon>Enterobacteriaceae</taxon>
        <taxon>Trabulsiella</taxon>
    </lineage>
</organism>
<dbReference type="PATRIC" id="fig|379893.4.peg.680"/>
<dbReference type="AlphaFoldDB" id="A0A0L0GP75"/>
<evidence type="ECO:0000313" key="1">
    <source>
        <dbReference type="EMBL" id="KNC90870.1"/>
    </source>
</evidence>
<name>A0A0L0GP75_9ENTR</name>
<keyword evidence="2" id="KW-1185">Reference proteome</keyword>
<proteinExistence type="predicted"/>
<dbReference type="Proteomes" id="UP000037393">
    <property type="component" value="Unassembled WGS sequence"/>
</dbReference>
<reference evidence="1 2" key="1">
    <citation type="journal article" date="2015" name="Appl. Environ. Microbiol.">
        <title>The Enterobacterium Trabulsiella odontotermitis Presents Novel Adaptations Related to Its Association with Fungus-Growing Termites.</title>
        <authorList>
            <person name="Sapountzis P."/>
            <person name="Gruntjes T."/>
            <person name="Otani S."/>
            <person name="Estevez J."/>
            <person name="da Costa R.R."/>
            <person name="Plunkett G.3rd."/>
            <person name="Perna N.T."/>
            <person name="Poulsen M."/>
        </authorList>
    </citation>
    <scope>NUCLEOTIDE SEQUENCE [LARGE SCALE GENOMIC DNA]</scope>
    <source>
        <strain evidence="1 2">12</strain>
    </source>
</reference>
<protein>
    <submittedName>
        <fullName evidence="1">Uncharacterized protein</fullName>
    </submittedName>
</protein>
<evidence type="ECO:0000313" key="2">
    <source>
        <dbReference type="Proteomes" id="UP000037393"/>
    </source>
</evidence>
<accession>A0A0L0GP75</accession>
<dbReference type="EMBL" id="JNGI01000137">
    <property type="protein sequence ID" value="KNC90870.1"/>
    <property type="molecule type" value="Genomic_DNA"/>
</dbReference>
<comment type="caution">
    <text evidence="1">The sequence shown here is derived from an EMBL/GenBank/DDBJ whole genome shotgun (WGS) entry which is preliminary data.</text>
</comment>